<dbReference type="Pfam" id="PF00528">
    <property type="entry name" value="BPD_transp_1"/>
    <property type="match status" value="1"/>
</dbReference>
<dbReference type="Proteomes" id="UP000823634">
    <property type="component" value="Unassembled WGS sequence"/>
</dbReference>
<feature type="transmembrane region" description="Helical" evidence="7">
    <location>
        <begin position="94"/>
        <end position="115"/>
    </location>
</feature>
<feature type="domain" description="ABC transmembrane type-1" evidence="8">
    <location>
        <begin position="90"/>
        <end position="300"/>
    </location>
</feature>
<dbReference type="InterPro" id="IPR035906">
    <property type="entry name" value="MetI-like_sf"/>
</dbReference>
<evidence type="ECO:0000313" key="10">
    <source>
        <dbReference type="Proteomes" id="UP000823634"/>
    </source>
</evidence>
<comment type="similarity">
    <text evidence="7">Belongs to the binding-protein-dependent transport system permease family.</text>
</comment>
<evidence type="ECO:0000259" key="8">
    <source>
        <dbReference type="PROSITE" id="PS50928"/>
    </source>
</evidence>
<dbReference type="GO" id="GO:0055085">
    <property type="term" value="P:transmembrane transport"/>
    <property type="evidence" value="ECO:0007669"/>
    <property type="project" value="InterPro"/>
</dbReference>
<feature type="transmembrane region" description="Helical" evidence="7">
    <location>
        <begin position="171"/>
        <end position="194"/>
    </location>
</feature>
<dbReference type="PANTHER" id="PTHR43227:SF11">
    <property type="entry name" value="BLL4140 PROTEIN"/>
    <property type="match status" value="1"/>
</dbReference>
<evidence type="ECO:0000256" key="4">
    <source>
        <dbReference type="ARBA" id="ARBA00022692"/>
    </source>
</evidence>
<keyword evidence="5 7" id="KW-1133">Transmembrane helix</keyword>
<comment type="subcellular location">
    <subcellularLocation>
        <location evidence="1 7">Cell membrane</location>
        <topology evidence="1 7">Multi-pass membrane protein</topology>
    </subcellularLocation>
</comment>
<dbReference type="CDD" id="cd06261">
    <property type="entry name" value="TM_PBP2"/>
    <property type="match status" value="1"/>
</dbReference>
<comment type="caution">
    <text evidence="9">The sequence shown here is derived from an EMBL/GenBank/DDBJ whole genome shotgun (WGS) entry which is preliminary data.</text>
</comment>
<dbReference type="Gene3D" id="1.10.3720.10">
    <property type="entry name" value="MetI-like"/>
    <property type="match status" value="1"/>
</dbReference>
<protein>
    <submittedName>
        <fullName evidence="9">Sugar ABC transporter permease</fullName>
    </submittedName>
</protein>
<reference evidence="9" key="1">
    <citation type="submission" date="2020-10" db="EMBL/GenBank/DDBJ databases">
        <authorList>
            <person name="Gilroy R."/>
        </authorList>
    </citation>
    <scope>NUCLEOTIDE SEQUENCE</scope>
    <source>
        <strain evidence="9">17113</strain>
    </source>
</reference>
<proteinExistence type="inferred from homology"/>
<feature type="transmembrane region" description="Helical" evidence="7">
    <location>
        <begin position="230"/>
        <end position="252"/>
    </location>
</feature>
<dbReference type="PANTHER" id="PTHR43227">
    <property type="entry name" value="BLL4140 PROTEIN"/>
    <property type="match status" value="1"/>
</dbReference>
<evidence type="ECO:0000256" key="2">
    <source>
        <dbReference type="ARBA" id="ARBA00022448"/>
    </source>
</evidence>
<keyword evidence="2 7" id="KW-0813">Transport</keyword>
<dbReference type="InterPro" id="IPR000515">
    <property type="entry name" value="MetI-like"/>
</dbReference>
<evidence type="ECO:0000256" key="1">
    <source>
        <dbReference type="ARBA" id="ARBA00004651"/>
    </source>
</evidence>
<dbReference type="InterPro" id="IPR050809">
    <property type="entry name" value="UgpAE/MalFG_permease"/>
</dbReference>
<accession>A0A9D9GUZ6</accession>
<evidence type="ECO:0000313" key="9">
    <source>
        <dbReference type="EMBL" id="MBO8426081.1"/>
    </source>
</evidence>
<sequence length="324" mass="35863">MAKETTLVEYASRRERLSRGFSSAFAVLAFLGPYALCFALFFVFPLVLGIVMSMSGFDGKGMFPTSFVGFDNFVAVFTNPVLSRDFWSAVWTTFKFALVIVPLSILIPLGLALLINMKPPLYKVFRACIYLPGIFPLTATGLILLKMFDFQSGWINAFFGLSLDWFATPTLAWFMIGLFCLWCGIGGNFIILCAGLENVPHSLYEASTVDGAGAFRRFFHVTLPGIKDQLFLCLFTTFISYMNLYGQVYILASNTPDQDAMKSAVYRIQDMLLGSSRGYGFAAAMGICLGLIIVVIAIIQLLCNKERKGGSRRAQGYAAWKASR</sequence>
<gene>
    <name evidence="9" type="ORF">IAC61_02025</name>
</gene>
<evidence type="ECO:0000256" key="3">
    <source>
        <dbReference type="ARBA" id="ARBA00022475"/>
    </source>
</evidence>
<evidence type="ECO:0000256" key="5">
    <source>
        <dbReference type="ARBA" id="ARBA00022989"/>
    </source>
</evidence>
<evidence type="ECO:0000256" key="7">
    <source>
        <dbReference type="RuleBase" id="RU363032"/>
    </source>
</evidence>
<dbReference type="PROSITE" id="PS50928">
    <property type="entry name" value="ABC_TM1"/>
    <property type="match status" value="1"/>
</dbReference>
<dbReference type="SUPFAM" id="SSF161098">
    <property type="entry name" value="MetI-like"/>
    <property type="match status" value="1"/>
</dbReference>
<dbReference type="AlphaFoldDB" id="A0A9D9GUZ6"/>
<name>A0A9D9GUZ6_9FIRM</name>
<organism evidence="9 10">
    <name type="scientific">Candidatus Alloenteromonas pullistercoris</name>
    <dbReference type="NCBI Taxonomy" id="2840785"/>
    <lineage>
        <taxon>Bacteria</taxon>
        <taxon>Bacillati</taxon>
        <taxon>Bacillota</taxon>
        <taxon>Bacillota incertae sedis</taxon>
        <taxon>Candidatus Alloenteromonas</taxon>
    </lineage>
</organism>
<reference evidence="9" key="2">
    <citation type="journal article" date="2021" name="PeerJ">
        <title>Extensive microbial diversity within the chicken gut microbiome revealed by metagenomics and culture.</title>
        <authorList>
            <person name="Gilroy R."/>
            <person name="Ravi A."/>
            <person name="Getino M."/>
            <person name="Pursley I."/>
            <person name="Horton D.L."/>
            <person name="Alikhan N.F."/>
            <person name="Baker D."/>
            <person name="Gharbi K."/>
            <person name="Hall N."/>
            <person name="Watson M."/>
            <person name="Adriaenssens E.M."/>
            <person name="Foster-Nyarko E."/>
            <person name="Jarju S."/>
            <person name="Secka A."/>
            <person name="Antonio M."/>
            <person name="Oren A."/>
            <person name="Chaudhuri R.R."/>
            <person name="La Ragione R."/>
            <person name="Hildebrand F."/>
            <person name="Pallen M.J."/>
        </authorList>
    </citation>
    <scope>NUCLEOTIDE SEQUENCE</scope>
    <source>
        <strain evidence="9">17113</strain>
    </source>
</reference>
<feature type="transmembrane region" description="Helical" evidence="7">
    <location>
        <begin position="127"/>
        <end position="148"/>
    </location>
</feature>
<keyword evidence="4 7" id="KW-0812">Transmembrane</keyword>
<feature type="transmembrane region" description="Helical" evidence="7">
    <location>
        <begin position="279"/>
        <end position="303"/>
    </location>
</feature>
<dbReference type="GO" id="GO:0005886">
    <property type="term" value="C:plasma membrane"/>
    <property type="evidence" value="ECO:0007669"/>
    <property type="project" value="UniProtKB-SubCell"/>
</dbReference>
<feature type="transmembrane region" description="Helical" evidence="7">
    <location>
        <begin position="24"/>
        <end position="51"/>
    </location>
</feature>
<evidence type="ECO:0000256" key="6">
    <source>
        <dbReference type="ARBA" id="ARBA00023136"/>
    </source>
</evidence>
<keyword evidence="3" id="KW-1003">Cell membrane</keyword>
<keyword evidence="6 7" id="KW-0472">Membrane</keyword>
<dbReference type="EMBL" id="JADINA010000016">
    <property type="protein sequence ID" value="MBO8426081.1"/>
    <property type="molecule type" value="Genomic_DNA"/>
</dbReference>